<reference evidence="3" key="2">
    <citation type="submission" date="2023-08" db="EMBL/GenBank/DDBJ databases">
        <authorList>
            <person name="Luo J."/>
        </authorList>
    </citation>
    <scope>NUCLEOTIDE SEQUENCE</scope>
    <source>
        <strain evidence="3">DSM 25064</strain>
    </source>
</reference>
<dbReference type="AlphaFoldDB" id="A0AAW8B3Z7"/>
<dbReference type="Pfam" id="PF20567">
    <property type="entry name" value="DUF6776"/>
    <property type="match status" value="1"/>
</dbReference>
<dbReference type="EMBL" id="JAUUUU010000003">
    <property type="protein sequence ID" value="MDP1520613.1"/>
    <property type="molecule type" value="Genomic_DNA"/>
</dbReference>
<evidence type="ECO:0000256" key="1">
    <source>
        <dbReference type="SAM" id="Coils"/>
    </source>
</evidence>
<comment type="caution">
    <text evidence="3">The sequence shown here is derived from an EMBL/GenBank/DDBJ whole genome shotgun (WGS) entry which is preliminary data.</text>
</comment>
<feature type="transmembrane region" description="Helical" evidence="2">
    <location>
        <begin position="20"/>
        <end position="40"/>
    </location>
</feature>
<dbReference type="RefSeq" id="WP_305170182.1">
    <property type="nucleotide sequence ID" value="NZ_JAUUUU010000003.1"/>
</dbReference>
<dbReference type="InterPro" id="IPR046703">
    <property type="entry name" value="DUF6776"/>
</dbReference>
<evidence type="ECO:0000313" key="4">
    <source>
        <dbReference type="Proteomes" id="UP001178354"/>
    </source>
</evidence>
<evidence type="ECO:0000313" key="3">
    <source>
        <dbReference type="EMBL" id="MDP1520613.1"/>
    </source>
</evidence>
<proteinExistence type="predicted"/>
<keyword evidence="2" id="KW-1133">Transmembrane helix</keyword>
<evidence type="ECO:0000256" key="2">
    <source>
        <dbReference type="SAM" id="Phobius"/>
    </source>
</evidence>
<protein>
    <submittedName>
        <fullName evidence="3">Uncharacterized protein</fullName>
    </submittedName>
</protein>
<keyword evidence="4" id="KW-1185">Reference proteome</keyword>
<dbReference type="Proteomes" id="UP001178354">
    <property type="component" value="Unassembled WGS sequence"/>
</dbReference>
<reference evidence="3" key="1">
    <citation type="journal article" date="2010" name="Int. J. Syst. Evol. Microbiol.">
        <title>Porticoccus litoralis gen. nov., sp. nov., a gammaproteobacterium isolated from the Yellow Sea.</title>
        <authorList>
            <person name="Oh H.M."/>
            <person name="Kim H."/>
            <person name="Kim K.M."/>
            <person name="Min G.S."/>
            <person name="Cho J.C."/>
        </authorList>
    </citation>
    <scope>NUCLEOTIDE SEQUENCE</scope>
    <source>
        <strain evidence="3">DSM 25064</strain>
    </source>
</reference>
<feature type="coiled-coil region" evidence="1">
    <location>
        <begin position="45"/>
        <end position="107"/>
    </location>
</feature>
<keyword evidence="2" id="KW-0472">Membrane</keyword>
<sequence length="239" mass="27309">MFRSRSHQLVVTSHRPGRRWLEILLWVLAILFFFLVGFFWGSGFLDNAVLENHRMTSELQQLRAEEKELRQQFTNVQLASNVDRGSLEQVRKLVTSLQLQLAANEEELRLYRNLMQPGGSESGLQIGELMLKSLGDGQGASYRIVIQQKDSKLKTVKINLKVELEGARNGIKETLSLDQLDENVETSPVAVKFKYFHMLEGVLTLPVGFEPRAIKVSVWKTNASANAVERRFDWHLDEA</sequence>
<organism evidence="3 4">
    <name type="scientific">Porticoccus litoralis</name>
    <dbReference type="NCBI Taxonomy" id="434086"/>
    <lineage>
        <taxon>Bacteria</taxon>
        <taxon>Pseudomonadati</taxon>
        <taxon>Pseudomonadota</taxon>
        <taxon>Gammaproteobacteria</taxon>
        <taxon>Cellvibrionales</taxon>
        <taxon>Porticoccaceae</taxon>
        <taxon>Porticoccus</taxon>
    </lineage>
</organism>
<keyword evidence="1" id="KW-0175">Coiled coil</keyword>
<name>A0AAW8B3Z7_9GAMM</name>
<gene>
    <name evidence="3" type="ORF">Q8A57_06525</name>
</gene>
<keyword evidence="2" id="KW-0812">Transmembrane</keyword>
<accession>A0AAW8B3Z7</accession>